<gene>
    <name evidence="9" type="ORF">IMG5_018270</name>
</gene>
<comment type="catalytic activity">
    <reaction evidence="1 7">
        <text>Thiol-dependent hydrolysis of ester, thioester, amide, peptide and isopeptide bonds formed by the C-terminal Gly of ubiquitin (a 76-residue protein attached to proteins as an intracellular targeting signal).</text>
        <dbReference type="EC" id="3.4.19.12"/>
    </reaction>
</comment>
<dbReference type="GeneID" id="14910463"/>
<keyword evidence="3 7" id="KW-0645">Protease</keyword>
<keyword evidence="4 7" id="KW-0833">Ubl conjugation pathway</keyword>
<evidence type="ECO:0000259" key="8">
    <source>
        <dbReference type="PROSITE" id="PS50235"/>
    </source>
</evidence>
<dbReference type="InterPro" id="IPR001394">
    <property type="entry name" value="Peptidase_C19_UCH"/>
</dbReference>
<dbReference type="PROSITE" id="PS00972">
    <property type="entry name" value="USP_1"/>
    <property type="match status" value="1"/>
</dbReference>
<dbReference type="SUPFAM" id="SSF54001">
    <property type="entry name" value="Cysteine proteinases"/>
    <property type="match status" value="1"/>
</dbReference>
<dbReference type="EC" id="3.4.19.12" evidence="7"/>
<evidence type="ECO:0000256" key="3">
    <source>
        <dbReference type="ARBA" id="ARBA00022670"/>
    </source>
</evidence>
<name>G0QKI4_ICHMU</name>
<protein>
    <recommendedName>
        <fullName evidence="7">Ubiquitin carboxyl-terminal hydrolase</fullName>
        <ecNumber evidence="7">3.4.19.12</ecNumber>
    </recommendedName>
</protein>
<dbReference type="OMA" id="IECIKEY"/>
<evidence type="ECO:0000313" key="9">
    <source>
        <dbReference type="EMBL" id="EGR34270.1"/>
    </source>
</evidence>
<evidence type="ECO:0000256" key="6">
    <source>
        <dbReference type="ARBA" id="ARBA00022807"/>
    </source>
</evidence>
<dbReference type="InterPro" id="IPR038765">
    <property type="entry name" value="Papain-like_cys_pep_sf"/>
</dbReference>
<feature type="domain" description="USP" evidence="8">
    <location>
        <begin position="89"/>
        <end position="443"/>
    </location>
</feature>
<dbReference type="GO" id="GO:0016579">
    <property type="term" value="P:protein deubiquitination"/>
    <property type="evidence" value="ECO:0007669"/>
    <property type="project" value="InterPro"/>
</dbReference>
<dbReference type="RefSeq" id="XP_004039574.1">
    <property type="nucleotide sequence ID" value="XM_004039526.1"/>
</dbReference>
<dbReference type="Gene3D" id="3.90.70.10">
    <property type="entry name" value="Cysteine proteinases"/>
    <property type="match status" value="1"/>
</dbReference>
<dbReference type="GO" id="GO:0006508">
    <property type="term" value="P:proteolysis"/>
    <property type="evidence" value="ECO:0007669"/>
    <property type="project" value="UniProtKB-KW"/>
</dbReference>
<comment type="similarity">
    <text evidence="2 7">Belongs to the peptidase C19 family.</text>
</comment>
<dbReference type="OrthoDB" id="292964at2759"/>
<dbReference type="InterPro" id="IPR050185">
    <property type="entry name" value="Ub_carboxyl-term_hydrolase"/>
</dbReference>
<dbReference type="PANTHER" id="PTHR21646">
    <property type="entry name" value="UBIQUITIN CARBOXYL-TERMINAL HYDROLASE"/>
    <property type="match status" value="1"/>
</dbReference>
<dbReference type="InParanoid" id="G0QKI4"/>
<dbReference type="STRING" id="857967.G0QKI4"/>
<evidence type="ECO:0000256" key="2">
    <source>
        <dbReference type="ARBA" id="ARBA00009085"/>
    </source>
</evidence>
<evidence type="ECO:0000256" key="7">
    <source>
        <dbReference type="RuleBase" id="RU366025"/>
    </source>
</evidence>
<keyword evidence="6 7" id="KW-0788">Thiol protease</keyword>
<keyword evidence="5 7" id="KW-0378">Hydrolase</keyword>
<sequence length="447" mass="53371">MKRNGQEEIQQTLKHSNIKKKIKKEELDNFDQQDLGEFIQKFQIENNLINNNSPSKQYRIENYENKYFQKRSLSFLNLNNNNKKIKGKVGLINLGNTCYINAAIQCLSNLQPLCDYIMQHNEDKEINFNNKLGSQGLIVKAFSNLIRLIWNTDEKYIKPDEFFKVLSYCSKEVKKIQQIFQCLFINFSMPKKNNKMLKNLFYIYQINYMKIQIEQLQCNIYLKRAFQTFKLIRIRKLAAESWGDYLQQNKSVIVDLFQGQLKNTLKCLKCQFIKYTFGPFMYLTLPLKNKPSQQKVTLEECIQQFLETEILNNDNKWFCPKCQDFNKSEHKINLWKLPAILMICLKRFEYSKQSKNKINTFVEFPITQFSMDQFIPQQLQKEKPIYDLSSVVCHYGTLNYGHYVTYAKNFENLSWYLFNDKLTKKLMKKIFQVGEHICSFIKKVLYN</sequence>
<dbReference type="Proteomes" id="UP000008983">
    <property type="component" value="Unassembled WGS sequence"/>
</dbReference>
<accession>G0QKI4</accession>
<dbReference type="AlphaFoldDB" id="G0QKI4"/>
<dbReference type="eggNOG" id="KOG1868">
    <property type="taxonomic scope" value="Eukaryota"/>
</dbReference>
<evidence type="ECO:0000256" key="4">
    <source>
        <dbReference type="ARBA" id="ARBA00022786"/>
    </source>
</evidence>
<evidence type="ECO:0000256" key="5">
    <source>
        <dbReference type="ARBA" id="ARBA00022801"/>
    </source>
</evidence>
<evidence type="ECO:0000256" key="1">
    <source>
        <dbReference type="ARBA" id="ARBA00000707"/>
    </source>
</evidence>
<reference evidence="9 10" key="1">
    <citation type="submission" date="2011-07" db="EMBL/GenBank/DDBJ databases">
        <authorList>
            <person name="Coyne R."/>
            <person name="Brami D."/>
            <person name="Johnson J."/>
            <person name="Hostetler J."/>
            <person name="Hannick L."/>
            <person name="Clark T."/>
            <person name="Cassidy-Hanley D."/>
            <person name="Inman J."/>
        </authorList>
    </citation>
    <scope>NUCLEOTIDE SEQUENCE [LARGE SCALE GENOMIC DNA]</scope>
    <source>
        <strain evidence="9 10">G5</strain>
    </source>
</reference>
<dbReference type="PROSITE" id="PS50235">
    <property type="entry name" value="USP_3"/>
    <property type="match status" value="1"/>
</dbReference>
<dbReference type="GO" id="GO:0004843">
    <property type="term" value="F:cysteine-type deubiquitinase activity"/>
    <property type="evidence" value="ECO:0007669"/>
    <property type="project" value="UniProtKB-UniRule"/>
</dbReference>
<proteinExistence type="inferred from homology"/>
<dbReference type="CDD" id="cd02674">
    <property type="entry name" value="Peptidase_C19R"/>
    <property type="match status" value="1"/>
</dbReference>
<dbReference type="EMBL" id="GL983165">
    <property type="protein sequence ID" value="EGR34270.1"/>
    <property type="molecule type" value="Genomic_DNA"/>
</dbReference>
<dbReference type="PANTHER" id="PTHR21646:SF24">
    <property type="entry name" value="UBIQUITIN CARBOXYL-TERMINAL HYDROLASE"/>
    <property type="match status" value="1"/>
</dbReference>
<dbReference type="InterPro" id="IPR018200">
    <property type="entry name" value="USP_CS"/>
</dbReference>
<dbReference type="PROSITE" id="PS00973">
    <property type="entry name" value="USP_2"/>
    <property type="match status" value="1"/>
</dbReference>
<dbReference type="InterPro" id="IPR028889">
    <property type="entry name" value="USP"/>
</dbReference>
<dbReference type="Pfam" id="PF00443">
    <property type="entry name" value="UCH"/>
    <property type="match status" value="1"/>
</dbReference>
<organism evidence="9 10">
    <name type="scientific">Ichthyophthirius multifiliis</name>
    <name type="common">White spot disease agent</name>
    <name type="synonym">Ich</name>
    <dbReference type="NCBI Taxonomy" id="5932"/>
    <lineage>
        <taxon>Eukaryota</taxon>
        <taxon>Sar</taxon>
        <taxon>Alveolata</taxon>
        <taxon>Ciliophora</taxon>
        <taxon>Intramacronucleata</taxon>
        <taxon>Oligohymenophorea</taxon>
        <taxon>Hymenostomatida</taxon>
        <taxon>Ophryoglenina</taxon>
        <taxon>Ichthyophthirius</taxon>
    </lineage>
</organism>
<evidence type="ECO:0000313" key="10">
    <source>
        <dbReference type="Proteomes" id="UP000008983"/>
    </source>
</evidence>
<keyword evidence="10" id="KW-1185">Reference proteome</keyword>